<evidence type="ECO:0000259" key="2">
    <source>
        <dbReference type="PROSITE" id="PS51253"/>
    </source>
</evidence>
<keyword evidence="1" id="KW-0238">DNA-binding</keyword>
<evidence type="ECO:0000313" key="3">
    <source>
        <dbReference type="EMBL" id="CCA26152.1"/>
    </source>
</evidence>
<protein>
    <submittedName>
        <fullName evidence="3">AlNc14C351G10910 protein</fullName>
    </submittedName>
</protein>
<dbReference type="AlphaFoldDB" id="F0WXG0"/>
<dbReference type="GO" id="GO:0003677">
    <property type="term" value="F:DNA binding"/>
    <property type="evidence" value="ECO:0007669"/>
    <property type="project" value="UniProtKB-KW"/>
</dbReference>
<dbReference type="EMBL" id="FR824396">
    <property type="protein sequence ID" value="CCA26152.1"/>
    <property type="molecule type" value="Genomic_DNA"/>
</dbReference>
<dbReference type="InterPro" id="IPR006600">
    <property type="entry name" value="HTH_CenpB_DNA-bd_dom"/>
</dbReference>
<organism evidence="3">
    <name type="scientific">Albugo laibachii Nc14</name>
    <dbReference type="NCBI Taxonomy" id="890382"/>
    <lineage>
        <taxon>Eukaryota</taxon>
        <taxon>Sar</taxon>
        <taxon>Stramenopiles</taxon>
        <taxon>Oomycota</taxon>
        <taxon>Peronosporomycetes</taxon>
        <taxon>Albuginales</taxon>
        <taxon>Albuginaceae</taxon>
        <taxon>Albugo</taxon>
    </lineage>
</organism>
<evidence type="ECO:0000256" key="1">
    <source>
        <dbReference type="ARBA" id="ARBA00023125"/>
    </source>
</evidence>
<accession>F0WXG0</accession>
<reference evidence="3" key="2">
    <citation type="submission" date="2011-02" db="EMBL/GenBank/DDBJ databases">
        <authorList>
            <person name="MacLean D."/>
        </authorList>
    </citation>
    <scope>NUCLEOTIDE SEQUENCE</scope>
</reference>
<feature type="domain" description="HTH CENPB-type" evidence="2">
    <location>
        <begin position="1"/>
        <end position="38"/>
    </location>
</feature>
<dbReference type="PROSITE" id="PS51253">
    <property type="entry name" value="HTH_CENPB"/>
    <property type="match status" value="1"/>
</dbReference>
<proteinExistence type="predicted"/>
<dbReference type="HOGENOM" id="CLU_1513240_0_0_1"/>
<gene>
    <name evidence="3" type="primary">AlNc14C351G10910</name>
    <name evidence="3" type="ORF">ALNC14_122960</name>
</gene>
<name>F0WXG0_9STRA</name>
<reference evidence="3" key="1">
    <citation type="journal article" date="2011" name="PLoS Biol.">
        <title>Gene gain and loss during evolution of obligate parasitism in the white rust pathogen of Arabidopsis thaliana.</title>
        <authorList>
            <person name="Kemen E."/>
            <person name="Gardiner A."/>
            <person name="Schultz-Larsen T."/>
            <person name="Kemen A.C."/>
            <person name="Balmuth A.L."/>
            <person name="Robert-Seilaniantz A."/>
            <person name="Bailey K."/>
            <person name="Holub E."/>
            <person name="Studholme D.J."/>
            <person name="Maclean D."/>
            <person name="Jones J.D."/>
        </authorList>
    </citation>
    <scope>NUCLEOTIDE SEQUENCE</scope>
</reference>
<sequence length="178" mass="20174">MVTIQAKKVAAEAAISPFSASGCWFNGFKDRHRVSFRAPPRIGQHSPALRDRFDPIQKYLISDCAIGWWNGGLQFEFLTYHFGGKASPNNPILILWDDFSSHCTAEVRECAKLLDVALLKVPPPSTAISQQEDVAWNLSLTSNLRRCWLDYLQYQVQQHRSETGSFRLAPPKRPMIGR</sequence>
<dbReference type="PROSITE" id="PS51257">
    <property type="entry name" value="PROKAR_LIPOPROTEIN"/>
    <property type="match status" value="1"/>
</dbReference>